<dbReference type="GO" id="GO:0004708">
    <property type="term" value="F:MAP kinase kinase activity"/>
    <property type="evidence" value="ECO:0007669"/>
    <property type="project" value="UniProtKB-EC"/>
</dbReference>
<keyword evidence="12" id="KW-1185">Reference proteome</keyword>
<dbReference type="InterPro" id="IPR008271">
    <property type="entry name" value="Ser/Thr_kinase_AS"/>
</dbReference>
<comment type="catalytic activity">
    <reaction evidence="9">
        <text>L-tyrosyl-[protein] + ATP = O-phospho-L-tyrosyl-[protein] + ADP + H(+)</text>
        <dbReference type="Rhea" id="RHEA:10596"/>
        <dbReference type="Rhea" id="RHEA-COMP:10136"/>
        <dbReference type="Rhea" id="RHEA-COMP:20101"/>
        <dbReference type="ChEBI" id="CHEBI:15378"/>
        <dbReference type="ChEBI" id="CHEBI:30616"/>
        <dbReference type="ChEBI" id="CHEBI:46858"/>
        <dbReference type="ChEBI" id="CHEBI:61978"/>
        <dbReference type="ChEBI" id="CHEBI:456216"/>
        <dbReference type="EC" id="2.7.12.2"/>
    </reaction>
</comment>
<keyword evidence="2" id="KW-0547">Nucleotide-binding</keyword>
<dbReference type="Proteomes" id="UP000800093">
    <property type="component" value="Unassembled WGS sequence"/>
</dbReference>
<dbReference type="PROSITE" id="PS00108">
    <property type="entry name" value="PROTEIN_KINASE_ST"/>
    <property type="match status" value="1"/>
</dbReference>
<evidence type="ECO:0000313" key="11">
    <source>
        <dbReference type="EMBL" id="KAF2269337.1"/>
    </source>
</evidence>
<evidence type="ECO:0000256" key="1">
    <source>
        <dbReference type="ARBA" id="ARBA00022679"/>
    </source>
</evidence>
<gene>
    <name evidence="11" type="ORF">CC78DRAFT_604023</name>
</gene>
<dbReference type="EMBL" id="ML986582">
    <property type="protein sequence ID" value="KAF2269337.1"/>
    <property type="molecule type" value="Genomic_DNA"/>
</dbReference>
<keyword evidence="3" id="KW-0418">Kinase</keyword>
<comment type="caution">
    <text evidence="11">The sequence shown here is derived from an EMBL/GenBank/DDBJ whole genome shotgun (WGS) entry which is preliminary data.</text>
</comment>
<comment type="catalytic activity">
    <reaction evidence="8">
        <text>L-threonyl-[protein] + ATP = O-phospho-L-threonyl-[protein] + ADP + H(+)</text>
        <dbReference type="Rhea" id="RHEA:46608"/>
        <dbReference type="Rhea" id="RHEA-COMP:11060"/>
        <dbReference type="Rhea" id="RHEA-COMP:11605"/>
        <dbReference type="ChEBI" id="CHEBI:15378"/>
        <dbReference type="ChEBI" id="CHEBI:30013"/>
        <dbReference type="ChEBI" id="CHEBI:30616"/>
        <dbReference type="ChEBI" id="CHEBI:61977"/>
        <dbReference type="ChEBI" id="CHEBI:456216"/>
        <dbReference type="EC" id="2.7.12.2"/>
    </reaction>
</comment>
<comment type="similarity">
    <text evidence="5">Belongs to the protein kinase superfamily. STE Ser/Thr protein kinase family. MAP kinase kinase subfamily.</text>
</comment>
<name>A0A9P4NA01_9PLEO</name>
<dbReference type="PANTHER" id="PTHR48013:SF9">
    <property type="entry name" value="DUAL SPECIFICITY MITOGEN-ACTIVATED PROTEIN KINASE KINASE 5"/>
    <property type="match status" value="1"/>
</dbReference>
<dbReference type="OrthoDB" id="10252171at2759"/>
<dbReference type="GO" id="GO:0005524">
    <property type="term" value="F:ATP binding"/>
    <property type="evidence" value="ECO:0007669"/>
    <property type="project" value="UniProtKB-KW"/>
</dbReference>
<dbReference type="InterPro" id="IPR000719">
    <property type="entry name" value="Prot_kinase_dom"/>
</dbReference>
<dbReference type="EC" id="2.7.12.2" evidence="6"/>
<dbReference type="PROSITE" id="PS50011">
    <property type="entry name" value="PROTEIN_KINASE_DOM"/>
    <property type="match status" value="1"/>
</dbReference>
<dbReference type="PANTHER" id="PTHR48013">
    <property type="entry name" value="DUAL SPECIFICITY MITOGEN-ACTIVATED PROTEIN KINASE KINASE 5-RELATED"/>
    <property type="match status" value="1"/>
</dbReference>
<evidence type="ECO:0000256" key="3">
    <source>
        <dbReference type="ARBA" id="ARBA00022777"/>
    </source>
</evidence>
<evidence type="ECO:0000256" key="5">
    <source>
        <dbReference type="ARBA" id="ARBA00038035"/>
    </source>
</evidence>
<dbReference type="InterPro" id="IPR011009">
    <property type="entry name" value="Kinase-like_dom_sf"/>
</dbReference>
<sequence>MSRLPDLVIDSKLETRINQEYTVHVYSDVDPALRSLTVEREERWQQKRSIGRGRFGDVFLEKCVQGIRQGELRAVKRIPRPKKELEYVRELEAIAKFSHSKYVHYFVKSYGWFHAAYDICIAMEYLPLGDLNKYLMESSSPLPEAETGQIVYQILSGISLMHENGYVHRDLKPSNILICSTPPEGWWVKIADFGISKRAENVTLTASTTKGTPGYMAPELQGFLSSKNSSKPSCSVDMWSLGEITFRMLTKKTVFDSPYDLFLYATTQQPLPTAPLVRAKVSEDSIHFIEHCMMVDPDLRFSAQQGLQCSWIMPLIPSSSEASLPDLTR</sequence>
<evidence type="ECO:0000256" key="6">
    <source>
        <dbReference type="ARBA" id="ARBA00038999"/>
    </source>
</evidence>
<evidence type="ECO:0000256" key="4">
    <source>
        <dbReference type="ARBA" id="ARBA00022840"/>
    </source>
</evidence>
<organism evidence="11 12">
    <name type="scientific">Lojkania enalia</name>
    <dbReference type="NCBI Taxonomy" id="147567"/>
    <lineage>
        <taxon>Eukaryota</taxon>
        <taxon>Fungi</taxon>
        <taxon>Dikarya</taxon>
        <taxon>Ascomycota</taxon>
        <taxon>Pezizomycotina</taxon>
        <taxon>Dothideomycetes</taxon>
        <taxon>Pleosporomycetidae</taxon>
        <taxon>Pleosporales</taxon>
        <taxon>Pleosporales incertae sedis</taxon>
        <taxon>Lojkania</taxon>
    </lineage>
</organism>
<keyword evidence="1" id="KW-0808">Transferase</keyword>
<feature type="domain" description="Protein kinase" evidence="10">
    <location>
        <begin position="44"/>
        <end position="316"/>
    </location>
</feature>
<reference evidence="12" key="1">
    <citation type="journal article" date="2020" name="Stud. Mycol.">
        <title>101 Dothideomycetes genomes: A test case for predicting lifestyles and emergence of pathogens.</title>
        <authorList>
            <person name="Haridas S."/>
            <person name="Albert R."/>
            <person name="Binder M."/>
            <person name="Bloem J."/>
            <person name="LaButti K."/>
            <person name="Salamov A."/>
            <person name="Andreopoulos B."/>
            <person name="Baker S."/>
            <person name="Barry K."/>
            <person name="Bills G."/>
            <person name="Bluhm B."/>
            <person name="Cannon C."/>
            <person name="Castanera R."/>
            <person name="Culley D."/>
            <person name="Daum C."/>
            <person name="Ezra D."/>
            <person name="Gonzalez J."/>
            <person name="Henrissat B."/>
            <person name="Kuo A."/>
            <person name="Liang C."/>
            <person name="Lipzen A."/>
            <person name="Lutzoni F."/>
            <person name="Magnuson J."/>
            <person name="Mondo S."/>
            <person name="Nolan M."/>
            <person name="Ohm R."/>
            <person name="Pangilinan J."/>
            <person name="Park H.-J."/>
            <person name="Ramirez L."/>
            <person name="Alfaro M."/>
            <person name="Sun H."/>
            <person name="Tritt A."/>
            <person name="Yoshinaga Y."/>
            <person name="Zwiers L.-H."/>
            <person name="Turgeon B."/>
            <person name="Goodwin S."/>
            <person name="Spatafora J."/>
            <person name="Crous P."/>
            <person name="Grigoriev I."/>
        </authorList>
    </citation>
    <scope>NUCLEOTIDE SEQUENCE [LARGE SCALE GENOMIC DNA]</scope>
    <source>
        <strain evidence="12">CBS 304.66</strain>
    </source>
</reference>
<dbReference type="SMART" id="SM00220">
    <property type="entry name" value="S_TKc"/>
    <property type="match status" value="1"/>
</dbReference>
<dbReference type="Gene3D" id="1.10.510.10">
    <property type="entry name" value="Transferase(Phosphotransferase) domain 1"/>
    <property type="match status" value="1"/>
</dbReference>
<evidence type="ECO:0000313" key="12">
    <source>
        <dbReference type="Proteomes" id="UP000800093"/>
    </source>
</evidence>
<dbReference type="SUPFAM" id="SSF56112">
    <property type="entry name" value="Protein kinase-like (PK-like)"/>
    <property type="match status" value="1"/>
</dbReference>
<evidence type="ECO:0000256" key="7">
    <source>
        <dbReference type="ARBA" id="ARBA00049014"/>
    </source>
</evidence>
<keyword evidence="4" id="KW-0067">ATP-binding</keyword>
<accession>A0A9P4NA01</accession>
<evidence type="ECO:0000259" key="10">
    <source>
        <dbReference type="PROSITE" id="PS50011"/>
    </source>
</evidence>
<protein>
    <recommendedName>
        <fullName evidence="6">mitogen-activated protein kinase kinase</fullName>
        <ecNumber evidence="6">2.7.12.2</ecNumber>
    </recommendedName>
</protein>
<dbReference type="AlphaFoldDB" id="A0A9P4NA01"/>
<evidence type="ECO:0000256" key="9">
    <source>
        <dbReference type="ARBA" id="ARBA00051693"/>
    </source>
</evidence>
<evidence type="ECO:0000256" key="2">
    <source>
        <dbReference type="ARBA" id="ARBA00022741"/>
    </source>
</evidence>
<comment type="catalytic activity">
    <reaction evidence="7">
        <text>L-seryl-[protein] + ATP = O-phospho-L-seryl-[protein] + ADP + H(+)</text>
        <dbReference type="Rhea" id="RHEA:17989"/>
        <dbReference type="Rhea" id="RHEA-COMP:9863"/>
        <dbReference type="Rhea" id="RHEA-COMP:11604"/>
        <dbReference type="ChEBI" id="CHEBI:15378"/>
        <dbReference type="ChEBI" id="CHEBI:29999"/>
        <dbReference type="ChEBI" id="CHEBI:30616"/>
        <dbReference type="ChEBI" id="CHEBI:83421"/>
        <dbReference type="ChEBI" id="CHEBI:456216"/>
        <dbReference type="EC" id="2.7.12.2"/>
    </reaction>
</comment>
<proteinExistence type="inferred from homology"/>
<evidence type="ECO:0000256" key="8">
    <source>
        <dbReference type="ARBA" id="ARBA00049299"/>
    </source>
</evidence>
<dbReference type="Pfam" id="PF00069">
    <property type="entry name" value="Pkinase"/>
    <property type="match status" value="1"/>
</dbReference>